<feature type="domain" description="SF4 helicase" evidence="2">
    <location>
        <begin position="183"/>
        <end position="474"/>
    </location>
</feature>
<evidence type="ECO:0000313" key="4">
    <source>
        <dbReference type="Proteomes" id="UP000199495"/>
    </source>
</evidence>
<dbReference type="STRING" id="440168.SAMN04487974_101343"/>
<keyword evidence="3" id="KW-0067">ATP-binding</keyword>
<evidence type="ECO:0000259" key="2">
    <source>
        <dbReference type="PROSITE" id="PS51199"/>
    </source>
</evidence>
<dbReference type="OrthoDB" id="9773982at2"/>
<dbReference type="InterPro" id="IPR016136">
    <property type="entry name" value="DNA_helicase_N/primase_C"/>
</dbReference>
<keyword evidence="1" id="KW-0639">Primosome</keyword>
<gene>
    <name evidence="3" type="ORF">SAMN04487974_101343</name>
</gene>
<reference evidence="3 4" key="1">
    <citation type="submission" date="2016-10" db="EMBL/GenBank/DDBJ databases">
        <authorList>
            <person name="de Groot N.N."/>
        </authorList>
    </citation>
    <scope>NUCLEOTIDE SEQUENCE [LARGE SCALE GENOMIC DNA]</scope>
    <source>
        <strain evidence="3 4">CGMCC 1.10267</strain>
    </source>
</reference>
<dbReference type="InterPro" id="IPR007694">
    <property type="entry name" value="DNA_helicase_DnaB-like_C"/>
</dbReference>
<dbReference type="Gene3D" id="1.10.860.10">
    <property type="entry name" value="DNAb Helicase, Chain A"/>
    <property type="match status" value="1"/>
</dbReference>
<dbReference type="GO" id="GO:0006269">
    <property type="term" value="P:DNA replication, synthesis of primer"/>
    <property type="evidence" value="ECO:0007669"/>
    <property type="project" value="UniProtKB-KW"/>
</dbReference>
<dbReference type="SUPFAM" id="SSF52540">
    <property type="entry name" value="P-loop containing nucleoside triphosphate hydrolases"/>
    <property type="match status" value="1"/>
</dbReference>
<dbReference type="GO" id="GO:0003678">
    <property type="term" value="F:DNA helicase activity"/>
    <property type="evidence" value="ECO:0007669"/>
    <property type="project" value="InterPro"/>
</dbReference>
<accession>A0A1G7S7C5</accession>
<dbReference type="GO" id="GO:1990077">
    <property type="term" value="C:primosome complex"/>
    <property type="evidence" value="ECO:0007669"/>
    <property type="project" value="UniProtKB-KW"/>
</dbReference>
<dbReference type="RefSeq" id="WP_090590358.1">
    <property type="nucleotide sequence ID" value="NZ_FNCS01000001.1"/>
</dbReference>
<keyword evidence="3" id="KW-0378">Hydrolase</keyword>
<protein>
    <submittedName>
        <fullName evidence="3">Replicative DNA helicase</fullName>
    </submittedName>
</protein>
<name>A0A1G7S7C5_9HYPH</name>
<dbReference type="PANTHER" id="PTHR30153">
    <property type="entry name" value="REPLICATIVE DNA HELICASE DNAB"/>
    <property type="match status" value="1"/>
</dbReference>
<dbReference type="PANTHER" id="PTHR30153:SF2">
    <property type="entry name" value="REPLICATIVE DNA HELICASE"/>
    <property type="match status" value="1"/>
</dbReference>
<sequence>MTLESWGYVAEIEQDVLGGILAGGDHRGVLSELEDDCFLEPIHREIMAAIRVASERYGTTALPTVAKLIPKETLESFKRQTGGELGPYLAGIVGQRSLGGAMLIRGARAVKSQWARIEMGLEVAAATEAARDPQTDHKRLAVSLMGTLDEIAARAGKGARTQTCMAIGDAVGAALDEAREARARGGLGGITTGLVDLDRATGGFHRRDLAIMAARPSMGKTTIGIEFARAAAMAGHGVGFFSLEMDNAKLGARFASSIANLSGTRVPYQDIIKGDIGEAQERAIEGARERFRDLPIILEDQSGLTMAQMRAKTESMLEAAERQGCPMQLLLVDHLGKVKPSTRYAGNRNNEIGEITDGLKELAREYEIAVVLLSQLSRGVESREDKRPGLMDLRDSGNIEQDADSVFFLYREAYYLERARPDDPDKRIEWEADLSAVRNAAELIIGKQRNGPTCTIDLFMDMAVSSVGNATRAHEAAA</sequence>
<dbReference type="Gene3D" id="3.40.50.300">
    <property type="entry name" value="P-loop containing nucleotide triphosphate hydrolases"/>
    <property type="match status" value="1"/>
</dbReference>
<keyword evidence="4" id="KW-1185">Reference proteome</keyword>
<organism evidence="3 4">
    <name type="scientific">Pelagibacterium luteolum</name>
    <dbReference type="NCBI Taxonomy" id="440168"/>
    <lineage>
        <taxon>Bacteria</taxon>
        <taxon>Pseudomonadati</taxon>
        <taxon>Pseudomonadota</taxon>
        <taxon>Alphaproteobacteria</taxon>
        <taxon>Hyphomicrobiales</taxon>
        <taxon>Devosiaceae</taxon>
        <taxon>Pelagibacterium</taxon>
    </lineage>
</organism>
<dbReference type="EMBL" id="FNCS01000001">
    <property type="protein sequence ID" value="SDG18842.1"/>
    <property type="molecule type" value="Genomic_DNA"/>
</dbReference>
<dbReference type="AlphaFoldDB" id="A0A1G7S7C5"/>
<proteinExistence type="predicted"/>
<evidence type="ECO:0000256" key="1">
    <source>
        <dbReference type="ARBA" id="ARBA00022515"/>
    </source>
</evidence>
<dbReference type="PROSITE" id="PS51199">
    <property type="entry name" value="SF4_HELICASE"/>
    <property type="match status" value="1"/>
</dbReference>
<dbReference type="Proteomes" id="UP000199495">
    <property type="component" value="Unassembled WGS sequence"/>
</dbReference>
<dbReference type="InterPro" id="IPR027417">
    <property type="entry name" value="P-loop_NTPase"/>
</dbReference>
<dbReference type="GO" id="GO:0005524">
    <property type="term" value="F:ATP binding"/>
    <property type="evidence" value="ECO:0007669"/>
    <property type="project" value="InterPro"/>
</dbReference>
<dbReference type="Pfam" id="PF03796">
    <property type="entry name" value="DnaB_C"/>
    <property type="match status" value="1"/>
</dbReference>
<dbReference type="GO" id="GO:0005829">
    <property type="term" value="C:cytosol"/>
    <property type="evidence" value="ECO:0007669"/>
    <property type="project" value="TreeGrafter"/>
</dbReference>
<evidence type="ECO:0000313" key="3">
    <source>
        <dbReference type="EMBL" id="SDG18842.1"/>
    </source>
</evidence>
<keyword evidence="3" id="KW-0347">Helicase</keyword>
<keyword evidence="3" id="KW-0547">Nucleotide-binding</keyword>